<dbReference type="InterPro" id="IPR013762">
    <property type="entry name" value="Integrase-like_cat_sf"/>
</dbReference>
<dbReference type="EMBL" id="NRRL01000099">
    <property type="protein sequence ID" value="MBK1670503.1"/>
    <property type="molecule type" value="Genomic_DNA"/>
</dbReference>
<dbReference type="PANTHER" id="PTHR30349:SF64">
    <property type="entry name" value="PROPHAGE INTEGRASE INTD-RELATED"/>
    <property type="match status" value="1"/>
</dbReference>
<keyword evidence="5" id="KW-1185">Reference proteome</keyword>
<evidence type="ECO:0000256" key="2">
    <source>
        <dbReference type="ARBA" id="ARBA00023172"/>
    </source>
</evidence>
<dbReference type="Gene3D" id="1.10.443.10">
    <property type="entry name" value="Intergrase catalytic core"/>
    <property type="match status" value="1"/>
</dbReference>
<keyword evidence="1" id="KW-0229">DNA integration</keyword>
<feature type="domain" description="Tyr recombinase" evidence="3">
    <location>
        <begin position="1"/>
        <end position="176"/>
    </location>
</feature>
<evidence type="ECO:0000259" key="3">
    <source>
        <dbReference type="PROSITE" id="PS51898"/>
    </source>
</evidence>
<keyword evidence="2" id="KW-0233">DNA recombination</keyword>
<gene>
    <name evidence="4" type="ORF">CKO28_20985</name>
</gene>
<protein>
    <recommendedName>
        <fullName evidence="3">Tyr recombinase domain-containing protein</fullName>
    </recommendedName>
</protein>
<evidence type="ECO:0000313" key="5">
    <source>
        <dbReference type="Proteomes" id="UP001296873"/>
    </source>
</evidence>
<name>A0ABS1DLY9_9PROT</name>
<proteinExistence type="predicted"/>
<dbReference type="PANTHER" id="PTHR30349">
    <property type="entry name" value="PHAGE INTEGRASE-RELATED"/>
    <property type="match status" value="1"/>
</dbReference>
<dbReference type="InterPro" id="IPR011010">
    <property type="entry name" value="DNA_brk_join_enz"/>
</dbReference>
<dbReference type="InterPro" id="IPR002104">
    <property type="entry name" value="Integrase_catalytic"/>
</dbReference>
<dbReference type="CDD" id="cd01189">
    <property type="entry name" value="INT_ICEBs1_C_like"/>
    <property type="match status" value="1"/>
</dbReference>
<dbReference type="Proteomes" id="UP001296873">
    <property type="component" value="Unassembled WGS sequence"/>
</dbReference>
<dbReference type="Pfam" id="PF00589">
    <property type="entry name" value="Phage_integrase"/>
    <property type="match status" value="1"/>
</dbReference>
<organism evidence="4 5">
    <name type="scientific">Rhodovibrio sodomensis</name>
    <dbReference type="NCBI Taxonomy" id="1088"/>
    <lineage>
        <taxon>Bacteria</taxon>
        <taxon>Pseudomonadati</taxon>
        <taxon>Pseudomonadota</taxon>
        <taxon>Alphaproteobacteria</taxon>
        <taxon>Rhodospirillales</taxon>
        <taxon>Rhodovibrionaceae</taxon>
        <taxon>Rhodovibrio</taxon>
    </lineage>
</organism>
<dbReference type="SUPFAM" id="SSF56349">
    <property type="entry name" value="DNA breaking-rejoining enzymes"/>
    <property type="match status" value="1"/>
</dbReference>
<sequence>MHSSPRPGGATTRSSPRRSGLVFGCRSCALQRRDVDLEQRTIKVRRSADKKGRINRPKSEAGRRIVPIPEPLVEILRERLTDVDTDPKSYVWSTSGGPLRIEQVYKAWGRLLGYAGIERQLRWHGLRAYYATCHASRGTEPNALMKIMGHEDPRTTFAIYARIHREDVGAMIAAADAVAGMTKPAAPAEAAE</sequence>
<reference evidence="4 5" key="1">
    <citation type="journal article" date="2020" name="Microorganisms">
        <title>Osmotic Adaptation and Compatible Solute Biosynthesis of Phototrophic Bacteria as Revealed from Genome Analyses.</title>
        <authorList>
            <person name="Imhoff J.F."/>
            <person name="Rahn T."/>
            <person name="Kunzel S."/>
            <person name="Keller A."/>
            <person name="Neulinger S.C."/>
        </authorList>
    </citation>
    <scope>NUCLEOTIDE SEQUENCE [LARGE SCALE GENOMIC DNA]</scope>
    <source>
        <strain evidence="4 5">DSM 9895</strain>
    </source>
</reference>
<evidence type="ECO:0000256" key="1">
    <source>
        <dbReference type="ARBA" id="ARBA00022908"/>
    </source>
</evidence>
<comment type="caution">
    <text evidence="4">The sequence shown here is derived from an EMBL/GenBank/DDBJ whole genome shotgun (WGS) entry which is preliminary data.</text>
</comment>
<dbReference type="InterPro" id="IPR050090">
    <property type="entry name" value="Tyrosine_recombinase_XerCD"/>
</dbReference>
<dbReference type="PROSITE" id="PS51898">
    <property type="entry name" value="TYR_RECOMBINASE"/>
    <property type="match status" value="1"/>
</dbReference>
<accession>A0ABS1DLY9</accession>
<evidence type="ECO:0000313" key="4">
    <source>
        <dbReference type="EMBL" id="MBK1670503.1"/>
    </source>
</evidence>